<protein>
    <submittedName>
        <fullName evidence="1">Uncharacterized protein</fullName>
    </submittedName>
</protein>
<evidence type="ECO:0000313" key="1">
    <source>
        <dbReference type="EMBL" id="GAA5817048.1"/>
    </source>
</evidence>
<name>A0ABP9ZD52_9FUNG</name>
<dbReference type="EMBL" id="BAABUK010000037">
    <property type="protein sequence ID" value="GAA5817048.1"/>
    <property type="molecule type" value="Genomic_DNA"/>
</dbReference>
<accession>A0ABP9ZD52</accession>
<keyword evidence="2" id="KW-1185">Reference proteome</keyword>
<sequence length="232" mass="27141">MVTKANTQFDGIRLSNQHLLYPFDEHAHLRQVRSKFDRLSTYLCYQLSSKCTNDVRTRSWKVWTIADRSRNQDRDSSGVAVSKLFKHVTTQVWDNGAEASLTLNIVTFFETSMNILMKNCQKKKNVLNESYLSQNIILDWKYELALKDLIDKNLLMKPTEENMKELGNIYLQEVSKVYKSRRKGCKHVYGPVFDNAFIYDKNFITKRADCISNITKEFDDIANQRISFILRG</sequence>
<proteinExistence type="predicted"/>
<evidence type="ECO:0000313" key="2">
    <source>
        <dbReference type="Proteomes" id="UP001473302"/>
    </source>
</evidence>
<dbReference type="Proteomes" id="UP001473302">
    <property type="component" value="Unassembled WGS sequence"/>
</dbReference>
<organism evidence="1 2">
    <name type="scientific">Mucor flavus</name>
    <dbReference type="NCBI Taxonomy" id="439312"/>
    <lineage>
        <taxon>Eukaryota</taxon>
        <taxon>Fungi</taxon>
        <taxon>Fungi incertae sedis</taxon>
        <taxon>Mucoromycota</taxon>
        <taxon>Mucoromycotina</taxon>
        <taxon>Mucoromycetes</taxon>
        <taxon>Mucorales</taxon>
        <taxon>Mucorineae</taxon>
        <taxon>Mucoraceae</taxon>
        <taxon>Mucor</taxon>
    </lineage>
</organism>
<reference evidence="1 2" key="1">
    <citation type="submission" date="2024-04" db="EMBL/GenBank/DDBJ databases">
        <title>genome sequences of Mucor flavus KT1a and Helicostylum pulchrum KT1b strains isolated from the surface of a dry-aged beef.</title>
        <authorList>
            <person name="Toyotome T."/>
            <person name="Hosono M."/>
            <person name="Torimaru M."/>
            <person name="Fukuda K."/>
            <person name="Mikami N."/>
        </authorList>
    </citation>
    <scope>NUCLEOTIDE SEQUENCE [LARGE SCALE GENOMIC DNA]</scope>
    <source>
        <strain evidence="1 2">KT1a</strain>
    </source>
</reference>
<gene>
    <name evidence="1" type="ORF">MFLAVUS_010584</name>
</gene>
<comment type="caution">
    <text evidence="1">The sequence shown here is derived from an EMBL/GenBank/DDBJ whole genome shotgun (WGS) entry which is preliminary data.</text>
</comment>